<comment type="caution">
    <text evidence="4">The sequence shown here is derived from an EMBL/GenBank/DDBJ whole genome shotgun (WGS) entry which is preliminary data.</text>
</comment>
<evidence type="ECO:0000259" key="3">
    <source>
        <dbReference type="SMART" id="SM00322"/>
    </source>
</evidence>
<dbReference type="InterPro" id="IPR004088">
    <property type="entry name" value="KH_dom_type_1"/>
</dbReference>
<keyword evidence="1" id="KW-0677">Repeat</keyword>
<organism evidence="4 5">
    <name type="scientific">Taenia crassiceps</name>
    <dbReference type="NCBI Taxonomy" id="6207"/>
    <lineage>
        <taxon>Eukaryota</taxon>
        <taxon>Metazoa</taxon>
        <taxon>Spiralia</taxon>
        <taxon>Lophotrochozoa</taxon>
        <taxon>Platyhelminthes</taxon>
        <taxon>Cestoda</taxon>
        <taxon>Eucestoda</taxon>
        <taxon>Cyclophyllidea</taxon>
        <taxon>Taeniidae</taxon>
        <taxon>Taenia</taxon>
    </lineage>
</organism>
<evidence type="ECO:0000256" key="2">
    <source>
        <dbReference type="PROSITE-ProRule" id="PRU00117"/>
    </source>
</evidence>
<keyword evidence="5" id="KW-1185">Reference proteome</keyword>
<dbReference type="SUPFAM" id="SSF54791">
    <property type="entry name" value="Eukaryotic type KH-domain (KH-domain type I)"/>
    <property type="match status" value="3"/>
</dbReference>
<accession>A0ABR4QS44</accession>
<sequence length="385" mass="41836">MCPADVDFEAVMPIVNISESTKQEEAVDTPNSSWKCSWDKPVLIRCLMSRREAGCIIGKNGETISFLRKRSGAKIKVSDRGVKERIVSVSGNMSAVIHVIKLFCREFAWMYADCMAVENISNTPKFIFRILLPTSLCGPLIGQHGESIHRLRQLTGSLLKITRHKLPNSTDRILFIYGTVAAITTCLEMICALIGEIKGNSHEIPYTPPSETASASLKFATSMIFRPCTPQKSRRRATDLKDATTLNDLLACCAAAAAAVPASPPPPPPLQLQPPTSQTTHAANATLFSSVLLAASKWEVRRDMLVANDLIGCVIGRGGMKINEIRKASQATIWISNDGNSQHCSRLITIIGSPMAVDSAVGMIHASLQCREATVLPSEIVQPIL</sequence>
<name>A0ABR4QS44_9CEST</name>
<dbReference type="InterPro" id="IPR036612">
    <property type="entry name" value="KH_dom_type_1_sf"/>
</dbReference>
<reference evidence="4 5" key="1">
    <citation type="journal article" date="2022" name="Front. Cell. Infect. Microbiol.">
        <title>The Genomes of Two Strains of Taenia crassiceps the Animal Model for the Study of Human Cysticercosis.</title>
        <authorList>
            <person name="Bobes R.J."/>
            <person name="Estrada K."/>
            <person name="Rios-Valencia D.G."/>
            <person name="Calderon-Gallegos A."/>
            <person name="de la Torre P."/>
            <person name="Carrero J.C."/>
            <person name="Sanchez-Flores A."/>
            <person name="Laclette J.P."/>
        </authorList>
    </citation>
    <scope>NUCLEOTIDE SEQUENCE [LARGE SCALE GENOMIC DNA]</scope>
    <source>
        <strain evidence="4">WFUcys</strain>
    </source>
</reference>
<dbReference type="InterPro" id="IPR004087">
    <property type="entry name" value="KH_dom"/>
</dbReference>
<dbReference type="Pfam" id="PF00013">
    <property type="entry name" value="KH_1"/>
    <property type="match status" value="3"/>
</dbReference>
<feature type="domain" description="K Homology" evidence="3">
    <location>
        <begin position="124"/>
        <end position="195"/>
    </location>
</feature>
<dbReference type="Proteomes" id="UP001651158">
    <property type="component" value="Unassembled WGS sequence"/>
</dbReference>
<gene>
    <name evidence="4" type="ORF">TcWFU_007414</name>
</gene>
<dbReference type="SMART" id="SM00322">
    <property type="entry name" value="KH"/>
    <property type="match status" value="3"/>
</dbReference>
<feature type="domain" description="K Homology" evidence="3">
    <location>
        <begin position="298"/>
        <end position="369"/>
    </location>
</feature>
<dbReference type="EMBL" id="JAKROA010000001">
    <property type="protein sequence ID" value="KAL5112512.1"/>
    <property type="molecule type" value="Genomic_DNA"/>
</dbReference>
<evidence type="ECO:0000313" key="4">
    <source>
        <dbReference type="EMBL" id="KAL5112512.1"/>
    </source>
</evidence>
<evidence type="ECO:0000256" key="1">
    <source>
        <dbReference type="ARBA" id="ARBA00022737"/>
    </source>
</evidence>
<feature type="domain" description="K Homology" evidence="3">
    <location>
        <begin position="40"/>
        <end position="108"/>
    </location>
</feature>
<protein>
    <submittedName>
        <fullName evidence="4">Poly rC binding protein 3</fullName>
    </submittedName>
</protein>
<dbReference type="CDD" id="cd22438">
    <property type="entry name" value="KH-I_PCBP_rpt1"/>
    <property type="match status" value="1"/>
</dbReference>
<evidence type="ECO:0000313" key="5">
    <source>
        <dbReference type="Proteomes" id="UP001651158"/>
    </source>
</evidence>
<dbReference type="Gene3D" id="3.30.1370.10">
    <property type="entry name" value="K Homology domain, type 1"/>
    <property type="match status" value="3"/>
</dbReference>
<dbReference type="PROSITE" id="PS50084">
    <property type="entry name" value="KH_TYPE_1"/>
    <property type="match status" value="3"/>
</dbReference>
<dbReference type="PANTHER" id="PTHR10288">
    <property type="entry name" value="KH DOMAIN CONTAINING RNA BINDING PROTEIN"/>
    <property type="match status" value="1"/>
</dbReference>
<keyword evidence="2" id="KW-0694">RNA-binding</keyword>
<proteinExistence type="predicted"/>